<comment type="caution">
    <text evidence="2">The sequence shown here is derived from an EMBL/GenBank/DDBJ whole genome shotgun (WGS) entry which is preliminary data.</text>
</comment>
<feature type="region of interest" description="Disordered" evidence="1">
    <location>
        <begin position="73"/>
        <end position="99"/>
    </location>
</feature>
<feature type="region of interest" description="Disordered" evidence="1">
    <location>
        <begin position="134"/>
        <end position="168"/>
    </location>
</feature>
<organism evidence="2 3">
    <name type="scientific">Alcanivorax profundi</name>
    <dbReference type="NCBI Taxonomy" id="2338368"/>
    <lineage>
        <taxon>Bacteria</taxon>
        <taxon>Pseudomonadati</taxon>
        <taxon>Pseudomonadota</taxon>
        <taxon>Gammaproteobacteria</taxon>
        <taxon>Oceanospirillales</taxon>
        <taxon>Alcanivoracaceae</taxon>
        <taxon>Alcanivorax</taxon>
    </lineage>
</organism>
<sequence length="226" mass="25627">MADTATLQALLDHIAQWQENGADHFDPVRFRFVQRQGERLQQQRHCSAASLARLSAAVSEYQQRLDAATREAETCADRPPASPQALRHWLRQQRRPDTRSPLAALREHYSQPEADTGQPRDPLTALLHAQESDLLDDSPEPTQAHTPPRELKALTRARRGQQQQRKRQRIDLALTQTPSDAGPLNSHRLVTSAIRTLQTLSPAYLEHFVNYVETLMVLEKAGKKRS</sequence>
<evidence type="ECO:0000313" key="2">
    <source>
        <dbReference type="EMBL" id="RJG16371.1"/>
    </source>
</evidence>
<protein>
    <submittedName>
        <fullName evidence="2">DUF2894 domain-containing protein</fullName>
    </submittedName>
</protein>
<feature type="compositionally biased region" description="Basic residues" evidence="1">
    <location>
        <begin position="155"/>
        <end position="168"/>
    </location>
</feature>
<keyword evidence="3" id="KW-1185">Reference proteome</keyword>
<dbReference type="RefSeq" id="WP_119918433.1">
    <property type="nucleotide sequence ID" value="NZ_QYYA01000005.1"/>
</dbReference>
<reference evidence="2 3" key="1">
    <citation type="submission" date="2018-09" db="EMBL/GenBank/DDBJ databases">
        <title>Alcanivorax profundi sp. nov., isolated from 1000 m-depth seawater of the Mariana Trench.</title>
        <authorList>
            <person name="Liu J."/>
        </authorList>
    </citation>
    <scope>NUCLEOTIDE SEQUENCE [LARGE SCALE GENOMIC DNA]</scope>
    <source>
        <strain evidence="2 3">MTEO17</strain>
    </source>
</reference>
<evidence type="ECO:0000313" key="3">
    <source>
        <dbReference type="Proteomes" id="UP000283734"/>
    </source>
</evidence>
<accession>A0A418XUG4</accession>
<proteinExistence type="predicted"/>
<evidence type="ECO:0000256" key="1">
    <source>
        <dbReference type="SAM" id="MobiDB-lite"/>
    </source>
</evidence>
<dbReference type="EMBL" id="QYYA01000005">
    <property type="protein sequence ID" value="RJG16371.1"/>
    <property type="molecule type" value="Genomic_DNA"/>
</dbReference>
<name>A0A418XUG4_9GAMM</name>
<dbReference type="Proteomes" id="UP000283734">
    <property type="component" value="Unassembled WGS sequence"/>
</dbReference>
<dbReference type="Pfam" id="PF11445">
    <property type="entry name" value="DUF2894"/>
    <property type="match status" value="1"/>
</dbReference>
<dbReference type="AlphaFoldDB" id="A0A418XUG4"/>
<dbReference type="OrthoDB" id="6025757at2"/>
<gene>
    <name evidence="2" type="ORF">D4A39_14010</name>
</gene>
<dbReference type="InterPro" id="IPR021549">
    <property type="entry name" value="DUF2894"/>
</dbReference>